<feature type="compositionally biased region" description="Low complexity" evidence="1">
    <location>
        <begin position="77"/>
        <end position="87"/>
    </location>
</feature>
<comment type="caution">
    <text evidence="3">The sequence shown here is derived from an EMBL/GenBank/DDBJ whole genome shotgun (WGS) entry which is preliminary data.</text>
</comment>
<feature type="transmembrane region" description="Helical" evidence="2">
    <location>
        <begin position="15"/>
        <end position="35"/>
    </location>
</feature>
<dbReference type="EMBL" id="JACGCM010002205">
    <property type="protein sequence ID" value="KAF6143515.1"/>
    <property type="molecule type" value="Genomic_DNA"/>
</dbReference>
<evidence type="ECO:0000256" key="1">
    <source>
        <dbReference type="SAM" id="MobiDB-lite"/>
    </source>
</evidence>
<evidence type="ECO:0000313" key="4">
    <source>
        <dbReference type="Proteomes" id="UP000541444"/>
    </source>
</evidence>
<keyword evidence="4" id="KW-1185">Reference proteome</keyword>
<dbReference type="AlphaFoldDB" id="A0A7J7LLH5"/>
<dbReference type="Proteomes" id="UP000541444">
    <property type="component" value="Unassembled WGS sequence"/>
</dbReference>
<dbReference type="OrthoDB" id="1928111at2759"/>
<dbReference type="PANTHER" id="PTHR33429">
    <property type="entry name" value="OS02G0708000 PROTEIN-RELATED"/>
    <property type="match status" value="1"/>
</dbReference>
<gene>
    <name evidence="3" type="ORF">GIB67_029684</name>
</gene>
<evidence type="ECO:0000313" key="3">
    <source>
        <dbReference type="EMBL" id="KAF6143515.1"/>
    </source>
</evidence>
<evidence type="ECO:0008006" key="5">
    <source>
        <dbReference type="Google" id="ProtNLM"/>
    </source>
</evidence>
<keyword evidence="2" id="KW-1133">Transmembrane helix</keyword>
<feature type="region of interest" description="Disordered" evidence="1">
    <location>
        <begin position="101"/>
        <end position="124"/>
    </location>
</feature>
<feature type="region of interest" description="Disordered" evidence="1">
    <location>
        <begin position="68"/>
        <end position="87"/>
    </location>
</feature>
<proteinExistence type="predicted"/>
<sequence length="124" mass="13430">MSPPQQQAPSYNGSVGPVVGVLIMMGFVIAVSAMIGRLCSGKTIFGYGRSYDFEGWFEEKFSSCIDGGNNNHARSRPPQQQPEIVIPIETRATTTTTTLEEANHTHTEQAQIQQNPSAEAATNT</sequence>
<name>A0A7J7LLH5_9MAGN</name>
<protein>
    <recommendedName>
        <fullName evidence="5">Transmembrane protein</fullName>
    </recommendedName>
</protein>
<keyword evidence="2" id="KW-0472">Membrane</keyword>
<organism evidence="3 4">
    <name type="scientific">Kingdonia uniflora</name>
    <dbReference type="NCBI Taxonomy" id="39325"/>
    <lineage>
        <taxon>Eukaryota</taxon>
        <taxon>Viridiplantae</taxon>
        <taxon>Streptophyta</taxon>
        <taxon>Embryophyta</taxon>
        <taxon>Tracheophyta</taxon>
        <taxon>Spermatophyta</taxon>
        <taxon>Magnoliopsida</taxon>
        <taxon>Ranunculales</taxon>
        <taxon>Circaeasteraceae</taxon>
        <taxon>Kingdonia</taxon>
    </lineage>
</organism>
<accession>A0A7J7LLH5</accession>
<dbReference type="PANTHER" id="PTHR33429:SF2">
    <property type="entry name" value="OS01G0888850 PROTEIN"/>
    <property type="match status" value="1"/>
</dbReference>
<reference evidence="3 4" key="1">
    <citation type="journal article" date="2020" name="IScience">
        <title>Genome Sequencing of the Endangered Kingdonia uniflora (Circaeasteraceae, Ranunculales) Reveals Potential Mechanisms of Evolutionary Specialization.</title>
        <authorList>
            <person name="Sun Y."/>
            <person name="Deng T."/>
            <person name="Zhang A."/>
            <person name="Moore M.J."/>
            <person name="Landis J.B."/>
            <person name="Lin N."/>
            <person name="Zhang H."/>
            <person name="Zhang X."/>
            <person name="Huang J."/>
            <person name="Zhang X."/>
            <person name="Sun H."/>
            <person name="Wang H."/>
        </authorList>
    </citation>
    <scope>NUCLEOTIDE SEQUENCE [LARGE SCALE GENOMIC DNA]</scope>
    <source>
        <strain evidence="3">TB1705</strain>
        <tissue evidence="3">Leaf</tissue>
    </source>
</reference>
<evidence type="ECO:0000256" key="2">
    <source>
        <dbReference type="SAM" id="Phobius"/>
    </source>
</evidence>
<keyword evidence="2" id="KW-0812">Transmembrane</keyword>
<feature type="compositionally biased region" description="Polar residues" evidence="1">
    <location>
        <begin position="109"/>
        <end position="124"/>
    </location>
</feature>